<feature type="signal peptide" evidence="1">
    <location>
        <begin position="1"/>
        <end position="22"/>
    </location>
</feature>
<protein>
    <submittedName>
        <fullName evidence="2">DUF1329 domain-containing protein</fullName>
    </submittedName>
</protein>
<organism evidence="2 3">
    <name type="scientific">Stenotrophobium rhamnosiphilum</name>
    <dbReference type="NCBI Taxonomy" id="2029166"/>
    <lineage>
        <taxon>Bacteria</taxon>
        <taxon>Pseudomonadati</taxon>
        <taxon>Pseudomonadota</taxon>
        <taxon>Gammaproteobacteria</taxon>
        <taxon>Nevskiales</taxon>
        <taxon>Nevskiaceae</taxon>
        <taxon>Stenotrophobium</taxon>
    </lineage>
</organism>
<accession>A0A2T5MIQ6</accession>
<dbReference type="RefSeq" id="WP_107939651.1">
    <property type="nucleotide sequence ID" value="NZ_QANS01000002.1"/>
</dbReference>
<dbReference type="Proteomes" id="UP000244248">
    <property type="component" value="Unassembled WGS sequence"/>
</dbReference>
<evidence type="ECO:0000256" key="1">
    <source>
        <dbReference type="SAM" id="SignalP"/>
    </source>
</evidence>
<dbReference type="InterPro" id="IPR010752">
    <property type="entry name" value="DUF1329"/>
</dbReference>
<evidence type="ECO:0000313" key="2">
    <source>
        <dbReference type="EMBL" id="PTU32455.1"/>
    </source>
</evidence>
<dbReference type="Pfam" id="PF07044">
    <property type="entry name" value="DUF1329"/>
    <property type="match status" value="1"/>
</dbReference>
<reference evidence="2 3" key="1">
    <citation type="submission" date="2018-04" db="EMBL/GenBank/DDBJ databases">
        <title>Novel species isolated from glacier.</title>
        <authorList>
            <person name="Liu Q."/>
            <person name="Xin Y.-H."/>
        </authorList>
    </citation>
    <scope>NUCLEOTIDE SEQUENCE [LARGE SCALE GENOMIC DNA]</scope>
    <source>
        <strain evidence="2 3">GT1R17</strain>
    </source>
</reference>
<proteinExistence type="predicted"/>
<evidence type="ECO:0000313" key="3">
    <source>
        <dbReference type="Proteomes" id="UP000244248"/>
    </source>
</evidence>
<feature type="chain" id="PRO_5015742026" evidence="1">
    <location>
        <begin position="23"/>
        <end position="452"/>
    </location>
</feature>
<gene>
    <name evidence="2" type="ORF">CJD38_07355</name>
</gene>
<sequence length="452" mass="50143">MRKPLFIATLLAATLGATAAQAAVSAADAEKLGSTLTPMGAEKAGNAAGTIPAWTGGQTTAPAGFKPGGHYPDPFAADTVQFTISSANMDKYKDNLSPGQIALMKRYPDWKMNVFPTRRSAAYPAGIYAETKANATKVKLVSGGNGFEGTTGGIAFPIPQSGLEVIWNHLTSYKGDTYATSWGQAPVTASGDYNLVKFDYEYDFIYGNQKKTAAQRADNQLFYFLQVITEPPRLAGGILLVYDYADQVKEPRKAWTYNPGQRRVRLAPTVSYDNPGTASDGLRTTDDFFMFNGATDRYDWKLVGKKEMYVPYNSYKINGPSLKTKDVLKVGHVNPDPARYELHRVWVVEATLKGGTSHLYKRRTMYLDEDSWTILVADKYDNRDQLWRVDELHTTQYYDVPFLAPGLEVHHDLQSGRYIALSLRNEEKTVYTPINRTPADFSPDALRSKGTR</sequence>
<dbReference type="CDD" id="cd16329">
    <property type="entry name" value="LolA_like"/>
    <property type="match status" value="1"/>
</dbReference>
<name>A0A2T5MIQ6_9GAMM</name>
<dbReference type="Gene3D" id="2.50.20.10">
    <property type="entry name" value="Lipoprotein localisation LolA/LolB/LppX"/>
    <property type="match status" value="1"/>
</dbReference>
<comment type="caution">
    <text evidence="2">The sequence shown here is derived from an EMBL/GenBank/DDBJ whole genome shotgun (WGS) entry which is preliminary data.</text>
</comment>
<dbReference type="OrthoDB" id="178023at2"/>
<keyword evidence="3" id="KW-1185">Reference proteome</keyword>
<dbReference type="AlphaFoldDB" id="A0A2T5MIQ6"/>
<dbReference type="EMBL" id="QANS01000002">
    <property type="protein sequence ID" value="PTU32455.1"/>
    <property type="molecule type" value="Genomic_DNA"/>
</dbReference>
<keyword evidence="1" id="KW-0732">Signal</keyword>